<feature type="region of interest" description="Disordered" evidence="1">
    <location>
        <begin position="606"/>
        <end position="626"/>
    </location>
</feature>
<dbReference type="PROSITE" id="PS51444">
    <property type="entry name" value="FH2"/>
    <property type="match status" value="1"/>
</dbReference>
<reference evidence="3" key="1">
    <citation type="submission" date="2021-01" db="EMBL/GenBank/DDBJ databases">
        <authorList>
            <person name="Zahm M."/>
            <person name="Roques C."/>
            <person name="Cabau C."/>
            <person name="Klopp C."/>
            <person name="Donnadieu C."/>
            <person name="Jouanno E."/>
            <person name="Lampietro C."/>
            <person name="Louis A."/>
            <person name="Herpin A."/>
            <person name="Echchiki A."/>
            <person name="Berthelot C."/>
            <person name="Parey E."/>
            <person name="Roest-Crollius H."/>
            <person name="Braasch I."/>
            <person name="Postlethwait J."/>
            <person name="Bobe J."/>
            <person name="Montfort J."/>
            <person name="Bouchez O."/>
            <person name="Begum T."/>
            <person name="Mejri S."/>
            <person name="Adams A."/>
            <person name="Chen W.-J."/>
            <person name="Guiguen Y."/>
        </authorList>
    </citation>
    <scope>NUCLEOTIDE SEQUENCE</scope>
    <source>
        <strain evidence="3">YG-15Mar2019-1</strain>
        <tissue evidence="3">Brain</tissue>
    </source>
</reference>
<dbReference type="Proteomes" id="UP001046870">
    <property type="component" value="Chromosome 17"/>
</dbReference>
<feature type="compositionally biased region" description="Basic and acidic residues" evidence="1">
    <location>
        <begin position="49"/>
        <end position="58"/>
    </location>
</feature>
<dbReference type="GO" id="GO:0005737">
    <property type="term" value="C:cytoplasm"/>
    <property type="evidence" value="ECO:0007669"/>
    <property type="project" value="TreeGrafter"/>
</dbReference>
<feature type="domain" description="FH2" evidence="2">
    <location>
        <begin position="225"/>
        <end position="622"/>
    </location>
</feature>
<evidence type="ECO:0000313" key="4">
    <source>
        <dbReference type="Proteomes" id="UP001046870"/>
    </source>
</evidence>
<dbReference type="SUPFAM" id="SSF101447">
    <property type="entry name" value="Formin homology 2 domain (FH2 domain)"/>
    <property type="match status" value="1"/>
</dbReference>
<proteinExistence type="predicted"/>
<dbReference type="SMART" id="SM00498">
    <property type="entry name" value="FH2"/>
    <property type="match status" value="1"/>
</dbReference>
<feature type="region of interest" description="Disordered" evidence="1">
    <location>
        <begin position="172"/>
        <end position="197"/>
    </location>
</feature>
<dbReference type="InterPro" id="IPR042201">
    <property type="entry name" value="FH2_Formin_sf"/>
</dbReference>
<evidence type="ECO:0000259" key="2">
    <source>
        <dbReference type="PROSITE" id="PS51444"/>
    </source>
</evidence>
<organism evidence="3 4">
    <name type="scientific">Megalops atlanticus</name>
    <name type="common">Tarpon</name>
    <name type="synonym">Clupea gigantea</name>
    <dbReference type="NCBI Taxonomy" id="7932"/>
    <lineage>
        <taxon>Eukaryota</taxon>
        <taxon>Metazoa</taxon>
        <taxon>Chordata</taxon>
        <taxon>Craniata</taxon>
        <taxon>Vertebrata</taxon>
        <taxon>Euteleostomi</taxon>
        <taxon>Actinopterygii</taxon>
        <taxon>Neopterygii</taxon>
        <taxon>Teleostei</taxon>
        <taxon>Elopiformes</taxon>
        <taxon>Megalopidae</taxon>
        <taxon>Megalops</taxon>
    </lineage>
</organism>
<feature type="region of interest" description="Disordered" evidence="1">
    <location>
        <begin position="234"/>
        <end position="265"/>
    </location>
</feature>
<protein>
    <recommendedName>
        <fullName evidence="2">FH2 domain-containing protein</fullName>
    </recommendedName>
</protein>
<dbReference type="InterPro" id="IPR015425">
    <property type="entry name" value="FH2_Formin"/>
</dbReference>
<feature type="region of interest" description="Disordered" evidence="1">
    <location>
        <begin position="1"/>
        <end position="22"/>
    </location>
</feature>
<dbReference type="GO" id="GO:0051015">
    <property type="term" value="F:actin filament binding"/>
    <property type="evidence" value="ECO:0007669"/>
    <property type="project" value="TreeGrafter"/>
</dbReference>
<dbReference type="GO" id="GO:0030866">
    <property type="term" value="P:cortical actin cytoskeleton organization"/>
    <property type="evidence" value="ECO:0007669"/>
    <property type="project" value="TreeGrafter"/>
</dbReference>
<evidence type="ECO:0000313" key="3">
    <source>
        <dbReference type="EMBL" id="KAG7462151.1"/>
    </source>
</evidence>
<comment type="caution">
    <text evidence="3">The sequence shown here is derived from an EMBL/GenBank/DDBJ whole genome shotgun (WGS) entry which is preliminary data.</text>
</comment>
<feature type="compositionally biased region" description="Low complexity" evidence="1">
    <location>
        <begin position="235"/>
        <end position="248"/>
    </location>
</feature>
<dbReference type="PANTHER" id="PTHR45920:SF4">
    <property type="entry name" value="FORMIN HOMOLOGY 2 DOMAIN CONTAINING, ISOFORM I"/>
    <property type="match status" value="1"/>
</dbReference>
<evidence type="ECO:0000256" key="1">
    <source>
        <dbReference type="SAM" id="MobiDB-lite"/>
    </source>
</evidence>
<accession>A0A9D3PMF7</accession>
<dbReference type="Gene3D" id="1.20.58.2220">
    <property type="entry name" value="Formin, FH2 domain"/>
    <property type="match status" value="1"/>
</dbReference>
<feature type="region of interest" description="Disordered" evidence="1">
    <location>
        <begin position="46"/>
        <end position="110"/>
    </location>
</feature>
<dbReference type="OrthoDB" id="9806920at2759"/>
<dbReference type="PANTHER" id="PTHR45920">
    <property type="entry name" value="FORMIN HOMOLOGY 2 DOMAIN CONTAINING, ISOFORM I"/>
    <property type="match status" value="1"/>
</dbReference>
<name>A0A9D3PMF7_MEGAT</name>
<dbReference type="GO" id="GO:0005856">
    <property type="term" value="C:cytoskeleton"/>
    <property type="evidence" value="ECO:0007669"/>
    <property type="project" value="TreeGrafter"/>
</dbReference>
<dbReference type="EMBL" id="JAFDVH010000017">
    <property type="protein sequence ID" value="KAG7462151.1"/>
    <property type="molecule type" value="Genomic_DNA"/>
</dbReference>
<keyword evidence="4" id="KW-1185">Reference proteome</keyword>
<dbReference type="Pfam" id="PF02181">
    <property type="entry name" value="FH2"/>
    <property type="match status" value="1"/>
</dbReference>
<sequence length="669" mass="73734">MKPPGCDRPLPPGLDQSQTPLRPAPLLRLNALDFSDLWDEEDLGLDSAEENRGLKEADTNQAKGGLRSRPLPLPHPLPVLCPARPRPPRGSHAQAPLEGAAESASPAHRLPPGTQTIWAGLEPVALDTQRLEYLFENKGSCTISLGGAGKSAPPHLLPPAILSMDCSVLDREDLQEKEQKPPQTETRSHSARHTRPGLTAGVWDGRALVLGGLLGPLTLMILLKWLREEGPLGVARSGSTEGAAESASPAHRLPPGPKPSGRGSPVALDTQRLEYLFENKGSCTISLGGAGKKQQSISVLGVKRSNIVTIALRSLPPPHLLPPAILSMDCSVLDREDLQRLQALIPSEEELCVIREAQARSPHSPLAAAELCLLTMGSVPHLRQRLQLWAFALDYDTLEREIAEPLYHLKQAMEQLAANQTFRCILATVLAIGNFLNGCKARGFELSYLGKLSQVRDTHSRQPLLHHVCVLLLQRYPQSSDLYSDITAVTRASKYDYSQVGASLSQLGSLCKASWEQLCVLEQDREGRDTEGSFQQRLPRFLRDCEERLSVLRAVHRRVVNRFHAFLLFLGYSRGAVKEISAEAFCKTVSDFALEYRTTRQAILQQREREGGRSTPQTPGHTPAEPQECVEQCMLEDILRTPESTLHFDLTLPRLRSKRSGPLPQKLKW</sequence>
<dbReference type="AlphaFoldDB" id="A0A9D3PMF7"/>
<gene>
    <name evidence="3" type="ORF">MATL_G00199900</name>
</gene>